<accession>A0A3N4KCM7</accession>
<dbReference type="Proteomes" id="UP000277580">
    <property type="component" value="Unassembled WGS sequence"/>
</dbReference>
<gene>
    <name evidence="2" type="ORF">P167DRAFT_540387</name>
</gene>
<dbReference type="AlphaFoldDB" id="A0A3N4KCM7"/>
<dbReference type="EMBL" id="ML119197">
    <property type="protein sequence ID" value="RPB07072.1"/>
    <property type="molecule type" value="Genomic_DNA"/>
</dbReference>
<evidence type="ECO:0000313" key="3">
    <source>
        <dbReference type="Proteomes" id="UP000277580"/>
    </source>
</evidence>
<protein>
    <submittedName>
        <fullName evidence="2">Uncharacterized protein</fullName>
    </submittedName>
</protein>
<keyword evidence="3" id="KW-1185">Reference proteome</keyword>
<feature type="region of interest" description="Disordered" evidence="1">
    <location>
        <begin position="24"/>
        <end position="50"/>
    </location>
</feature>
<name>A0A3N4KCM7_9PEZI</name>
<organism evidence="2 3">
    <name type="scientific">Morchella conica CCBAS932</name>
    <dbReference type="NCBI Taxonomy" id="1392247"/>
    <lineage>
        <taxon>Eukaryota</taxon>
        <taxon>Fungi</taxon>
        <taxon>Dikarya</taxon>
        <taxon>Ascomycota</taxon>
        <taxon>Pezizomycotina</taxon>
        <taxon>Pezizomycetes</taxon>
        <taxon>Pezizales</taxon>
        <taxon>Morchellaceae</taxon>
        <taxon>Morchella</taxon>
    </lineage>
</organism>
<evidence type="ECO:0000313" key="2">
    <source>
        <dbReference type="EMBL" id="RPB07072.1"/>
    </source>
</evidence>
<dbReference type="InParanoid" id="A0A3N4KCM7"/>
<reference evidence="2 3" key="1">
    <citation type="journal article" date="2018" name="Nat. Ecol. Evol.">
        <title>Pezizomycetes genomes reveal the molecular basis of ectomycorrhizal truffle lifestyle.</title>
        <authorList>
            <person name="Murat C."/>
            <person name="Payen T."/>
            <person name="Noel B."/>
            <person name="Kuo A."/>
            <person name="Morin E."/>
            <person name="Chen J."/>
            <person name="Kohler A."/>
            <person name="Krizsan K."/>
            <person name="Balestrini R."/>
            <person name="Da Silva C."/>
            <person name="Montanini B."/>
            <person name="Hainaut M."/>
            <person name="Levati E."/>
            <person name="Barry K.W."/>
            <person name="Belfiori B."/>
            <person name="Cichocki N."/>
            <person name="Clum A."/>
            <person name="Dockter R.B."/>
            <person name="Fauchery L."/>
            <person name="Guy J."/>
            <person name="Iotti M."/>
            <person name="Le Tacon F."/>
            <person name="Lindquist E.A."/>
            <person name="Lipzen A."/>
            <person name="Malagnac F."/>
            <person name="Mello A."/>
            <person name="Molinier V."/>
            <person name="Miyauchi S."/>
            <person name="Poulain J."/>
            <person name="Riccioni C."/>
            <person name="Rubini A."/>
            <person name="Sitrit Y."/>
            <person name="Splivallo R."/>
            <person name="Traeger S."/>
            <person name="Wang M."/>
            <person name="Zifcakova L."/>
            <person name="Wipf D."/>
            <person name="Zambonelli A."/>
            <person name="Paolocci F."/>
            <person name="Nowrousian M."/>
            <person name="Ottonello S."/>
            <person name="Baldrian P."/>
            <person name="Spatafora J.W."/>
            <person name="Henrissat B."/>
            <person name="Nagy L.G."/>
            <person name="Aury J.M."/>
            <person name="Wincker P."/>
            <person name="Grigoriev I.V."/>
            <person name="Bonfante P."/>
            <person name="Martin F.M."/>
        </authorList>
    </citation>
    <scope>NUCLEOTIDE SEQUENCE [LARGE SCALE GENOMIC DNA]</scope>
    <source>
        <strain evidence="2 3">CCBAS932</strain>
    </source>
</reference>
<proteinExistence type="predicted"/>
<sequence length="70" mass="7883">MIGPYPVLSCPVLSCPLLHRTCAEPSKRRRRRRPSLPSPSPSRRPGPIVEICDMAGRRMTARFRNKLGPC</sequence>
<evidence type="ECO:0000256" key="1">
    <source>
        <dbReference type="SAM" id="MobiDB-lite"/>
    </source>
</evidence>